<feature type="region of interest" description="Disordered" evidence="2">
    <location>
        <begin position="361"/>
        <end position="393"/>
    </location>
</feature>
<evidence type="ECO:0000256" key="2">
    <source>
        <dbReference type="SAM" id="MobiDB-lite"/>
    </source>
</evidence>
<evidence type="ECO:0000256" key="1">
    <source>
        <dbReference type="ARBA" id="ARBA00022679"/>
    </source>
</evidence>
<dbReference type="PANTHER" id="PTHR48207">
    <property type="entry name" value="SUCCINATE--HYDROXYMETHYLGLUTARATE COA-TRANSFERASE"/>
    <property type="match status" value="1"/>
</dbReference>
<dbReference type="InterPro" id="IPR023606">
    <property type="entry name" value="CoA-Trfase_III_dom_1_sf"/>
</dbReference>
<gene>
    <name evidence="3" type="ORF">GFB49_07765</name>
</gene>
<evidence type="ECO:0000313" key="4">
    <source>
        <dbReference type="Proteomes" id="UP000444174"/>
    </source>
</evidence>
<name>A0A843YGE9_9RHOB</name>
<organism evidence="3 4">
    <name type="scientific">Tritonibacter litoralis</name>
    <dbReference type="NCBI Taxonomy" id="2662264"/>
    <lineage>
        <taxon>Bacteria</taxon>
        <taxon>Pseudomonadati</taxon>
        <taxon>Pseudomonadota</taxon>
        <taxon>Alphaproteobacteria</taxon>
        <taxon>Rhodobacterales</taxon>
        <taxon>Paracoccaceae</taxon>
        <taxon>Tritonibacter</taxon>
    </lineage>
</organism>
<dbReference type="PANTHER" id="PTHR48207:SF4">
    <property type="entry name" value="BLL6097 PROTEIN"/>
    <property type="match status" value="1"/>
</dbReference>
<keyword evidence="4" id="KW-1185">Reference proteome</keyword>
<dbReference type="InterPro" id="IPR003673">
    <property type="entry name" value="CoA-Trfase_fam_III"/>
</dbReference>
<keyword evidence="1 3" id="KW-0808">Transferase</keyword>
<dbReference type="InterPro" id="IPR050483">
    <property type="entry name" value="CoA-transferase_III_domain"/>
</dbReference>
<evidence type="ECO:0000313" key="3">
    <source>
        <dbReference type="EMBL" id="MQQ08343.1"/>
    </source>
</evidence>
<dbReference type="AlphaFoldDB" id="A0A843YGE9"/>
<dbReference type="EMBL" id="WIBF01000003">
    <property type="protein sequence ID" value="MQQ08343.1"/>
    <property type="molecule type" value="Genomic_DNA"/>
</dbReference>
<proteinExistence type="predicted"/>
<dbReference type="Gene3D" id="3.30.1540.10">
    <property type="entry name" value="formyl-coa transferase, domain 3"/>
    <property type="match status" value="1"/>
</dbReference>
<dbReference type="Proteomes" id="UP000444174">
    <property type="component" value="Unassembled WGS sequence"/>
</dbReference>
<dbReference type="SUPFAM" id="SSF89796">
    <property type="entry name" value="CoA-transferase family III (CaiB/BaiF)"/>
    <property type="match status" value="1"/>
</dbReference>
<accession>A0A843YGE9</accession>
<protein>
    <submittedName>
        <fullName evidence="3">CoA transferase</fullName>
    </submittedName>
</protein>
<dbReference type="InterPro" id="IPR044855">
    <property type="entry name" value="CoA-Trfase_III_dom3_sf"/>
</dbReference>
<sequence>MDQDTTATFTGPLAGIKIIDLTTVISGPMCTMMLADQGADVIKVERADGDYTRHLATRRGGHSASFLNNNRNKRSVVVDLKDADDLTALKALIADADVFIQNFRPGVADRLGLGYEALSALNPKLIHMSIAGFGFSGPLAGKPVYDPLIQAVSALTTVQAGSDEERPRLVRTILPDKLTAVQASQAVTAALFARERSGQGQKVTLSMLDTVATFLWASDMNGHTFVGDEMEKEESQSFSDLIYDVGDGYLSISIMQDKHWAALAEATGRPDILEDPRFTDAELREINRDARLTLTQDIVRDMDRDTLLAALEHAGVPCAPVLTRHEMRNHPQMAANETFFEYDHPTAGRLRQARNPAVFYGTPAQNRRPAPELGAHTGEILDHLRSPKTEDEE</sequence>
<dbReference type="Gene3D" id="3.40.50.10540">
    <property type="entry name" value="Crotonobetainyl-coa:carnitine coa-transferase, domain 1"/>
    <property type="match status" value="1"/>
</dbReference>
<dbReference type="GO" id="GO:0008410">
    <property type="term" value="F:CoA-transferase activity"/>
    <property type="evidence" value="ECO:0007669"/>
    <property type="project" value="TreeGrafter"/>
</dbReference>
<comment type="caution">
    <text evidence="3">The sequence shown here is derived from an EMBL/GenBank/DDBJ whole genome shotgun (WGS) entry which is preliminary data.</text>
</comment>
<dbReference type="RefSeq" id="WP_153215282.1">
    <property type="nucleotide sequence ID" value="NZ_WIBF01000003.1"/>
</dbReference>
<reference evidence="3 4" key="1">
    <citation type="submission" date="2019-10" db="EMBL/GenBank/DDBJ databases">
        <title>Epibacterium sp. nov., isolated from seawater.</title>
        <authorList>
            <person name="Zhang X."/>
            <person name="Li N."/>
        </authorList>
    </citation>
    <scope>NUCLEOTIDE SEQUENCE [LARGE SCALE GENOMIC DNA]</scope>
    <source>
        <strain evidence="3 4">SM1979</strain>
    </source>
</reference>
<feature type="compositionally biased region" description="Basic and acidic residues" evidence="2">
    <location>
        <begin position="379"/>
        <end position="393"/>
    </location>
</feature>
<dbReference type="Pfam" id="PF02515">
    <property type="entry name" value="CoA_transf_3"/>
    <property type="match status" value="1"/>
</dbReference>